<keyword evidence="1" id="KW-0812">Transmembrane</keyword>
<keyword evidence="1" id="KW-0472">Membrane</keyword>
<organism evidence="2">
    <name type="scientific">Salvia splendens</name>
    <name type="common">Scarlet sage</name>
    <dbReference type="NCBI Taxonomy" id="180675"/>
    <lineage>
        <taxon>Eukaryota</taxon>
        <taxon>Viridiplantae</taxon>
        <taxon>Streptophyta</taxon>
        <taxon>Embryophyta</taxon>
        <taxon>Tracheophyta</taxon>
        <taxon>Spermatophyta</taxon>
        <taxon>Magnoliopsida</taxon>
        <taxon>eudicotyledons</taxon>
        <taxon>Gunneridae</taxon>
        <taxon>Pentapetalae</taxon>
        <taxon>asterids</taxon>
        <taxon>lamiids</taxon>
        <taxon>Lamiales</taxon>
        <taxon>Lamiaceae</taxon>
        <taxon>Nepetoideae</taxon>
        <taxon>Mentheae</taxon>
        <taxon>Salviinae</taxon>
        <taxon>Salvia</taxon>
        <taxon>Salvia subgen. Calosphace</taxon>
        <taxon>core Calosphace</taxon>
    </lineage>
</organism>
<feature type="transmembrane region" description="Helical" evidence="1">
    <location>
        <begin position="70"/>
        <end position="88"/>
    </location>
</feature>
<feature type="transmembrane region" description="Helical" evidence="1">
    <location>
        <begin position="148"/>
        <end position="169"/>
    </location>
</feature>
<feature type="transmembrane region" description="Helical" evidence="1">
    <location>
        <begin position="108"/>
        <end position="128"/>
    </location>
</feature>
<comment type="caution">
    <text evidence="2">The sequence shown here is derived from an EMBL/GenBank/DDBJ whole genome shotgun (WGS) entry which is preliminary data.</text>
</comment>
<gene>
    <name evidence="2" type="ORF">SASPL_102376</name>
</gene>
<feature type="transmembrane region" description="Helical" evidence="1">
    <location>
        <begin position="37"/>
        <end position="58"/>
    </location>
</feature>
<reference evidence="2" key="2">
    <citation type="submission" date="2020-08" db="EMBL/GenBank/DDBJ databases">
        <title>Plant Genome Project.</title>
        <authorList>
            <person name="Zhang R.-G."/>
        </authorList>
    </citation>
    <scope>NUCLEOTIDE SEQUENCE</scope>
    <source>
        <strain evidence="2">Huo1</strain>
        <tissue evidence="2">Leaf</tissue>
    </source>
</reference>
<accession>A0A8X9AE86</accession>
<evidence type="ECO:0000256" key="1">
    <source>
        <dbReference type="SAM" id="Phobius"/>
    </source>
</evidence>
<dbReference type="Proteomes" id="UP000298416">
    <property type="component" value="Unassembled WGS sequence"/>
</dbReference>
<evidence type="ECO:0000313" key="2">
    <source>
        <dbReference type="EMBL" id="KAG6437459.1"/>
    </source>
</evidence>
<protein>
    <submittedName>
        <fullName evidence="2">Uncharacterized protein</fullName>
    </submittedName>
</protein>
<proteinExistence type="predicted"/>
<keyword evidence="3" id="KW-1185">Reference proteome</keyword>
<feature type="transmembrane region" description="Helical" evidence="1">
    <location>
        <begin position="6"/>
        <end position="30"/>
    </location>
</feature>
<name>A0A8X9AE86_SALSN</name>
<reference evidence="2" key="1">
    <citation type="submission" date="2018-01" db="EMBL/GenBank/DDBJ databases">
        <authorList>
            <person name="Mao J.F."/>
        </authorList>
    </citation>
    <scope>NUCLEOTIDE SEQUENCE</scope>
    <source>
        <strain evidence="2">Huo1</strain>
        <tissue evidence="2">Leaf</tissue>
    </source>
</reference>
<evidence type="ECO:0000313" key="3">
    <source>
        <dbReference type="Proteomes" id="UP000298416"/>
    </source>
</evidence>
<sequence>MGLSKLALTVWLSGHVVACWTLIDLLWSLISLHQKAVLVWWLGLRIINGSIQVGPYGVPMTKHELLDTGIDLVFIVEIFGWFLISDHLKAVLRSLGGSRSVSIRGSSVFMLGVLWWSLRCCILVWLLGMRIFWRCSVCMRGWGWGYSIFLRCYLLAGHSLCLLLCISSFQMSNILVVQFSRESSSGLLQLQREFMSEQWLVLNQPSVEASFSLMLGYLYFVSSVESCNSACVLGFPATAGPKPGKRGGATK</sequence>
<keyword evidence="1" id="KW-1133">Transmembrane helix</keyword>
<dbReference type="AlphaFoldDB" id="A0A8X9AE86"/>
<dbReference type="EMBL" id="PNBA02000001">
    <property type="protein sequence ID" value="KAG6437459.1"/>
    <property type="molecule type" value="Genomic_DNA"/>
</dbReference>